<gene>
    <name evidence="1" type="ORF">MKW98_027350</name>
</gene>
<keyword evidence="2" id="KW-1185">Reference proteome</keyword>
<dbReference type="Proteomes" id="UP001202328">
    <property type="component" value="Unassembled WGS sequence"/>
</dbReference>
<organism evidence="1 2">
    <name type="scientific">Papaver atlanticum</name>
    <dbReference type="NCBI Taxonomy" id="357466"/>
    <lineage>
        <taxon>Eukaryota</taxon>
        <taxon>Viridiplantae</taxon>
        <taxon>Streptophyta</taxon>
        <taxon>Embryophyta</taxon>
        <taxon>Tracheophyta</taxon>
        <taxon>Spermatophyta</taxon>
        <taxon>Magnoliopsida</taxon>
        <taxon>Ranunculales</taxon>
        <taxon>Papaveraceae</taxon>
        <taxon>Papaveroideae</taxon>
        <taxon>Papaver</taxon>
    </lineage>
</organism>
<feature type="non-terminal residue" evidence="1">
    <location>
        <position position="60"/>
    </location>
</feature>
<reference evidence="1" key="1">
    <citation type="submission" date="2022-04" db="EMBL/GenBank/DDBJ databases">
        <title>A functionally conserved STORR gene fusion in Papaver species that diverged 16.8 million years ago.</title>
        <authorList>
            <person name="Catania T."/>
        </authorList>
    </citation>
    <scope>NUCLEOTIDE SEQUENCE</scope>
    <source>
        <strain evidence="1">S-188037</strain>
    </source>
</reference>
<evidence type="ECO:0000313" key="1">
    <source>
        <dbReference type="EMBL" id="KAI3934140.1"/>
    </source>
</evidence>
<evidence type="ECO:0000313" key="2">
    <source>
        <dbReference type="Proteomes" id="UP001202328"/>
    </source>
</evidence>
<comment type="caution">
    <text evidence="1">The sequence shown here is derived from an EMBL/GenBank/DDBJ whole genome shotgun (WGS) entry which is preliminary data.</text>
</comment>
<dbReference type="EMBL" id="JAJJMB010006604">
    <property type="protein sequence ID" value="KAI3934140.1"/>
    <property type="molecule type" value="Genomic_DNA"/>
</dbReference>
<sequence length="60" mass="6929">AVYTPFLNLMPKKTAQNTVKALVLKMWKFENKRSGKVWSLELHLIDQHLSSESLSPYPTL</sequence>
<name>A0AAD4T313_9MAGN</name>
<dbReference type="AlphaFoldDB" id="A0AAD4T313"/>
<proteinExistence type="predicted"/>
<protein>
    <submittedName>
        <fullName evidence="1">Uncharacterized protein</fullName>
    </submittedName>
</protein>
<accession>A0AAD4T313</accession>